<evidence type="ECO:0000256" key="1">
    <source>
        <dbReference type="SAM" id="SignalP"/>
    </source>
</evidence>
<dbReference type="PROSITE" id="PS51257">
    <property type="entry name" value="PROKAR_LIPOPROTEIN"/>
    <property type="match status" value="1"/>
</dbReference>
<dbReference type="Proteomes" id="UP001597218">
    <property type="component" value="Unassembled WGS sequence"/>
</dbReference>
<comment type="caution">
    <text evidence="2">The sequence shown here is derived from an EMBL/GenBank/DDBJ whole genome shotgun (WGS) entry which is preliminary data.</text>
</comment>
<accession>A0ABW4SMU2</accession>
<keyword evidence="3" id="KW-1185">Reference proteome</keyword>
<evidence type="ECO:0008006" key="4">
    <source>
        <dbReference type="Google" id="ProtNLM"/>
    </source>
</evidence>
<dbReference type="RefSeq" id="WP_381540347.1">
    <property type="nucleotide sequence ID" value="NZ_JBHUGI010000037.1"/>
</dbReference>
<dbReference type="EMBL" id="JBHUGI010000037">
    <property type="protein sequence ID" value="MFD1929832.1"/>
    <property type="molecule type" value="Genomic_DNA"/>
</dbReference>
<evidence type="ECO:0000313" key="3">
    <source>
        <dbReference type="Proteomes" id="UP001597218"/>
    </source>
</evidence>
<feature type="signal peptide" evidence="1">
    <location>
        <begin position="1"/>
        <end position="23"/>
    </location>
</feature>
<evidence type="ECO:0000313" key="2">
    <source>
        <dbReference type="EMBL" id="MFD1929832.1"/>
    </source>
</evidence>
<sequence>MKRIVLLLLIAVTMVGCSNVYSADEGYRMSLINYGFPIPKNSSEIKPEACVGEISKSSKYKLKNIGGDENGPPAHYLNEIKEWGWEPVEERSSDMIRFFSKENITICVLFNKNVFDVYEITAEK</sequence>
<protein>
    <recommendedName>
        <fullName evidence="4">Lipoprotein</fullName>
    </recommendedName>
</protein>
<reference evidence="3" key="1">
    <citation type="journal article" date="2019" name="Int. J. Syst. Evol. Microbiol.">
        <title>The Global Catalogue of Microorganisms (GCM) 10K type strain sequencing project: providing services to taxonomists for standard genome sequencing and annotation.</title>
        <authorList>
            <consortium name="The Broad Institute Genomics Platform"/>
            <consortium name="The Broad Institute Genome Sequencing Center for Infectious Disease"/>
            <person name="Wu L."/>
            <person name="Ma J."/>
        </authorList>
    </citation>
    <scope>NUCLEOTIDE SEQUENCE [LARGE SCALE GENOMIC DNA]</scope>
    <source>
        <strain evidence="3">CGMCC 4.7177</strain>
    </source>
</reference>
<name>A0ABW4SMU2_9BACL</name>
<proteinExistence type="predicted"/>
<organism evidence="2 3">
    <name type="scientific">Sporosarcina siberiensis</name>
    <dbReference type="NCBI Taxonomy" id="1365606"/>
    <lineage>
        <taxon>Bacteria</taxon>
        <taxon>Bacillati</taxon>
        <taxon>Bacillota</taxon>
        <taxon>Bacilli</taxon>
        <taxon>Bacillales</taxon>
        <taxon>Caryophanaceae</taxon>
        <taxon>Sporosarcina</taxon>
    </lineage>
</organism>
<keyword evidence="1" id="KW-0732">Signal</keyword>
<feature type="chain" id="PRO_5045458350" description="Lipoprotein" evidence="1">
    <location>
        <begin position="24"/>
        <end position="124"/>
    </location>
</feature>
<gene>
    <name evidence="2" type="ORF">ACFSFY_17485</name>
</gene>